<comment type="cofactor">
    <cofactor evidence="1">
        <name>Mn(2+)</name>
        <dbReference type="ChEBI" id="CHEBI:29035"/>
    </cofactor>
</comment>
<dbReference type="GO" id="GO:0008081">
    <property type="term" value="F:phosphoric diester hydrolase activity"/>
    <property type="evidence" value="ECO:0007669"/>
    <property type="project" value="TreeGrafter"/>
</dbReference>
<dbReference type="InterPro" id="IPR005135">
    <property type="entry name" value="Endo/exonuclease/phosphatase"/>
</dbReference>
<keyword evidence="9" id="KW-0227">DNA damage</keyword>
<keyword evidence="4" id="KW-0378">Hydrolase</keyword>
<evidence type="ECO:0000256" key="1">
    <source>
        <dbReference type="ARBA" id="ARBA00001936"/>
    </source>
</evidence>
<evidence type="ECO:0000256" key="7">
    <source>
        <dbReference type="PIRSR" id="PIRSR604808-2"/>
    </source>
</evidence>
<dbReference type="PROSITE" id="PS00726">
    <property type="entry name" value="AP_NUCLEASE_F1_1"/>
    <property type="match status" value="1"/>
</dbReference>
<keyword evidence="3 7" id="KW-0479">Metal-binding</keyword>
<feature type="binding site" evidence="7">
    <location>
        <position position="252"/>
    </location>
    <ligand>
        <name>Mg(2+)</name>
        <dbReference type="ChEBI" id="CHEBI:18420"/>
        <label>1</label>
    </ligand>
</feature>
<keyword evidence="7" id="KW-0464">Manganese</keyword>
<dbReference type="PROSITE" id="PS51435">
    <property type="entry name" value="AP_NUCLEASE_F1_4"/>
    <property type="match status" value="1"/>
</dbReference>
<accession>A0A833R1U5</accession>
<feature type="site" description="Transition state stabilizer" evidence="8">
    <location>
        <position position="400"/>
    </location>
</feature>
<dbReference type="Gene3D" id="1.10.720.30">
    <property type="entry name" value="SAP domain"/>
    <property type="match status" value="1"/>
</dbReference>
<feature type="binding site" evidence="7">
    <location>
        <position position="283"/>
    </location>
    <ligand>
        <name>Mg(2+)</name>
        <dbReference type="ChEBI" id="CHEBI:18420"/>
        <label>1</label>
    </ligand>
</feature>
<comment type="similarity">
    <text evidence="2 9">Belongs to the DNA repair enzymes AP/ExoA family.</text>
</comment>
<dbReference type="Gene3D" id="3.60.10.10">
    <property type="entry name" value="Endonuclease/exonuclease/phosphatase"/>
    <property type="match status" value="1"/>
</dbReference>
<dbReference type="EC" id="3.1.-.-" evidence="9"/>
<keyword evidence="5 7" id="KW-0460">Magnesium</keyword>
<organism evidence="11 12">
    <name type="scientific">Carex littledalei</name>
    <dbReference type="NCBI Taxonomy" id="544730"/>
    <lineage>
        <taxon>Eukaryota</taxon>
        <taxon>Viridiplantae</taxon>
        <taxon>Streptophyta</taxon>
        <taxon>Embryophyta</taxon>
        <taxon>Tracheophyta</taxon>
        <taxon>Spermatophyta</taxon>
        <taxon>Magnoliopsida</taxon>
        <taxon>Liliopsida</taxon>
        <taxon>Poales</taxon>
        <taxon>Cyperaceae</taxon>
        <taxon>Cyperoideae</taxon>
        <taxon>Cariceae</taxon>
        <taxon>Carex</taxon>
        <taxon>Carex subgen. Euthyceras</taxon>
    </lineage>
</organism>
<dbReference type="SUPFAM" id="SSF56219">
    <property type="entry name" value="DNase I-like"/>
    <property type="match status" value="1"/>
</dbReference>
<proteinExistence type="inferred from homology"/>
<dbReference type="InterPro" id="IPR003034">
    <property type="entry name" value="SAP_dom"/>
</dbReference>
<feature type="site" description="Interaction with DNA substrate" evidence="8">
    <location>
        <position position="496"/>
    </location>
</feature>
<gene>
    <name evidence="11" type="ORF">FCM35_KLT04081</name>
</gene>
<evidence type="ECO:0000313" key="11">
    <source>
        <dbReference type="EMBL" id="KAF3330727.1"/>
    </source>
</evidence>
<dbReference type="AlphaFoldDB" id="A0A833R1U5"/>
<comment type="cofactor">
    <cofactor evidence="7 9">
        <name>Mg(2+)</name>
        <dbReference type="ChEBI" id="CHEBI:18420"/>
    </cofactor>
    <cofactor evidence="7 9">
        <name>Mn(2+)</name>
        <dbReference type="ChEBI" id="CHEBI:29035"/>
    </cofactor>
    <text evidence="7 9">Probably binds two magnesium or manganese ions per subunit.</text>
</comment>
<dbReference type="InterPro" id="IPR036691">
    <property type="entry name" value="Endo/exonu/phosph_ase_sf"/>
</dbReference>
<dbReference type="PANTHER" id="PTHR22748:SF6">
    <property type="entry name" value="DNA-(APURINIC OR APYRIMIDINIC SITE) ENDONUCLEASE"/>
    <property type="match status" value="1"/>
</dbReference>
<dbReference type="FunFam" id="3.60.10.10:FF:000041">
    <property type="entry name" value="DNA-(apurinic or apyrimidinic site) lyase"/>
    <property type="match status" value="1"/>
</dbReference>
<evidence type="ECO:0000256" key="8">
    <source>
        <dbReference type="PIRSR" id="PIRSR604808-3"/>
    </source>
</evidence>
<feature type="binding site" evidence="7">
    <location>
        <position position="398"/>
    </location>
    <ligand>
        <name>Mg(2+)</name>
        <dbReference type="ChEBI" id="CHEBI:18420"/>
        <label>1</label>
    </ligand>
</feature>
<dbReference type="PANTHER" id="PTHR22748">
    <property type="entry name" value="AP ENDONUCLEASE"/>
    <property type="match status" value="1"/>
</dbReference>
<feature type="site" description="Important for catalytic activity" evidence="8">
    <location>
        <position position="470"/>
    </location>
</feature>
<dbReference type="OrthoDB" id="498125at2759"/>
<comment type="caution">
    <text evidence="11">The sequence shown here is derived from an EMBL/GenBank/DDBJ whole genome shotgun (WGS) entry which is preliminary data.</text>
</comment>
<keyword evidence="12" id="KW-1185">Reference proteome</keyword>
<dbReference type="CDD" id="cd09087">
    <property type="entry name" value="Ape1-like_AP-endo"/>
    <property type="match status" value="1"/>
</dbReference>
<evidence type="ECO:0000259" key="10">
    <source>
        <dbReference type="PROSITE" id="PS50800"/>
    </source>
</evidence>
<feature type="active site" description="Proton acceptor" evidence="6">
    <location>
        <position position="496"/>
    </location>
</feature>
<dbReference type="GO" id="GO:0003906">
    <property type="term" value="F:DNA-(apurinic or apyrimidinic site) endonuclease activity"/>
    <property type="evidence" value="ECO:0007669"/>
    <property type="project" value="TreeGrafter"/>
</dbReference>
<dbReference type="InterPro" id="IPR004808">
    <property type="entry name" value="AP_endonuc_1"/>
</dbReference>
<reference evidence="11" key="1">
    <citation type="submission" date="2020-01" db="EMBL/GenBank/DDBJ databases">
        <title>Genome sequence of Kobresia littledalei, the first chromosome-level genome in the family Cyperaceae.</title>
        <authorList>
            <person name="Qu G."/>
        </authorList>
    </citation>
    <scope>NUCLEOTIDE SEQUENCE</scope>
    <source>
        <strain evidence="11">C.B.Clarke</strain>
        <tissue evidence="11">Leaf</tissue>
    </source>
</reference>
<evidence type="ECO:0000256" key="6">
    <source>
        <dbReference type="PIRSR" id="PIRSR604808-1"/>
    </source>
</evidence>
<dbReference type="InterPro" id="IPR020847">
    <property type="entry name" value="AP_endonuclease_F1_BS"/>
</dbReference>
<dbReference type="SUPFAM" id="SSF68906">
    <property type="entry name" value="SAP domain"/>
    <property type="match status" value="1"/>
</dbReference>
<dbReference type="Pfam" id="PF02037">
    <property type="entry name" value="SAP"/>
    <property type="match status" value="1"/>
</dbReference>
<feature type="domain" description="SAP" evidence="10">
    <location>
        <begin position="91"/>
        <end position="125"/>
    </location>
</feature>
<dbReference type="EMBL" id="SWLB01000013">
    <property type="protein sequence ID" value="KAF3330727.1"/>
    <property type="molecule type" value="Genomic_DNA"/>
</dbReference>
<keyword evidence="9" id="KW-0234">DNA repair</keyword>
<dbReference type="NCBIfam" id="TIGR00633">
    <property type="entry name" value="xth"/>
    <property type="match status" value="1"/>
</dbReference>
<dbReference type="InterPro" id="IPR036361">
    <property type="entry name" value="SAP_dom_sf"/>
</dbReference>
<evidence type="ECO:0000256" key="9">
    <source>
        <dbReference type="RuleBase" id="RU362131"/>
    </source>
</evidence>
<dbReference type="Proteomes" id="UP000623129">
    <property type="component" value="Unassembled WGS sequence"/>
</dbReference>
<sequence>MPVLRASSSQLLSHCWLLRWKSRAGASVLIRKLEGMKPQPRCSYSSRSASQVAITKQAQKSNEDSVDSIIKDDATSISSEIEQFRRDPDKLQSMTVRELREINRSVGISTRGTKKDLVSALLSSVDETNNGKSSSASAMQNIASKRKEVSTAIEETVECAAMISKSTNKQKRSRSKEKLVQSTVTKANTTTEVSQLELSAKSHETLVGQGEPWTMLTHKKPRPEWIAYNPRSMRPPPLRRDSEKFIKLLSWNVNGLRALVKSKGFSAIQLAQREDFDVLCLQETKIQDKDVEELRELIEGYSNSFWTCSVSKLGYSGTAIISRMKPISISYGLGVPDHDSEGRLVTVEFDNFYLLCSYVPNSGDGLRRLNYRVTEWDPCLSSYMKELEKSKPVILTGDLNCAHEEIDIFNPAGNKRSAGFTIEERESFEKCYLSRGFVDTFRKQHPNAVGYTYWGYRHGGRKTNKGWRLDYFLVSESIADKAYDSYIVPDIGGSDHCPIGLVLKL</sequence>
<keyword evidence="11" id="KW-0540">Nuclease</keyword>
<feature type="binding site" evidence="7">
    <location>
        <position position="400"/>
    </location>
    <ligand>
        <name>Mg(2+)</name>
        <dbReference type="ChEBI" id="CHEBI:18420"/>
        <label>1</label>
    </ligand>
</feature>
<evidence type="ECO:0000256" key="5">
    <source>
        <dbReference type="ARBA" id="ARBA00022842"/>
    </source>
</evidence>
<dbReference type="GO" id="GO:0008311">
    <property type="term" value="F:double-stranded DNA 3'-5' DNA exonuclease activity"/>
    <property type="evidence" value="ECO:0007669"/>
    <property type="project" value="TreeGrafter"/>
</dbReference>
<dbReference type="PROSITE" id="PS50800">
    <property type="entry name" value="SAP"/>
    <property type="match status" value="1"/>
</dbReference>
<dbReference type="SMART" id="SM00513">
    <property type="entry name" value="SAP"/>
    <property type="match status" value="1"/>
</dbReference>
<dbReference type="GO" id="GO:0003677">
    <property type="term" value="F:DNA binding"/>
    <property type="evidence" value="ECO:0007669"/>
    <property type="project" value="InterPro"/>
</dbReference>
<feature type="active site" description="Proton donor/acceptor" evidence="6">
    <location>
        <position position="398"/>
    </location>
</feature>
<dbReference type="PROSITE" id="PS00728">
    <property type="entry name" value="AP_NUCLEASE_F1_3"/>
    <property type="match status" value="1"/>
</dbReference>
<dbReference type="NCBIfam" id="TIGR00195">
    <property type="entry name" value="exoDNase_III"/>
    <property type="match status" value="1"/>
</dbReference>
<feature type="binding site" evidence="7">
    <location>
        <position position="496"/>
    </location>
    <ligand>
        <name>Mg(2+)</name>
        <dbReference type="ChEBI" id="CHEBI:18420"/>
        <label>1</label>
    </ligand>
</feature>
<name>A0A833R1U5_9POAL</name>
<dbReference type="GO" id="GO:0005634">
    <property type="term" value="C:nucleus"/>
    <property type="evidence" value="ECO:0007669"/>
    <property type="project" value="TreeGrafter"/>
</dbReference>
<dbReference type="InterPro" id="IPR020848">
    <property type="entry name" value="AP_endonuclease_F1_CS"/>
</dbReference>
<evidence type="ECO:0000256" key="4">
    <source>
        <dbReference type="ARBA" id="ARBA00022801"/>
    </source>
</evidence>
<evidence type="ECO:0000256" key="2">
    <source>
        <dbReference type="ARBA" id="ARBA00007092"/>
    </source>
</evidence>
<feature type="active site" evidence="6">
    <location>
        <position position="358"/>
    </location>
</feature>
<protein>
    <recommendedName>
        <fullName evidence="9">DNA-(apurinic or apyrimidinic site) endonuclease</fullName>
        <ecNumber evidence="9">3.1.-.-</ecNumber>
    </recommendedName>
</protein>
<dbReference type="GO" id="GO:0046872">
    <property type="term" value="F:metal ion binding"/>
    <property type="evidence" value="ECO:0007669"/>
    <property type="project" value="UniProtKB-KW"/>
</dbReference>
<dbReference type="Pfam" id="PF03372">
    <property type="entry name" value="Exo_endo_phos"/>
    <property type="match status" value="1"/>
</dbReference>
<dbReference type="GO" id="GO:0006284">
    <property type="term" value="P:base-excision repair"/>
    <property type="evidence" value="ECO:0007669"/>
    <property type="project" value="TreeGrafter"/>
</dbReference>
<evidence type="ECO:0000256" key="3">
    <source>
        <dbReference type="ARBA" id="ARBA00022723"/>
    </source>
</evidence>
<feature type="binding site" evidence="7">
    <location>
        <position position="495"/>
    </location>
    <ligand>
        <name>Mg(2+)</name>
        <dbReference type="ChEBI" id="CHEBI:18420"/>
        <label>1</label>
    </ligand>
</feature>
<dbReference type="PROSITE" id="PS00727">
    <property type="entry name" value="AP_NUCLEASE_F1_2"/>
    <property type="match status" value="1"/>
</dbReference>
<keyword evidence="11" id="KW-0255">Endonuclease</keyword>
<evidence type="ECO:0000313" key="12">
    <source>
        <dbReference type="Proteomes" id="UP000623129"/>
    </source>
</evidence>